<evidence type="ECO:0000313" key="8">
    <source>
        <dbReference type="Proteomes" id="UP001595735"/>
    </source>
</evidence>
<feature type="domain" description="Secretion system C-terminal sorting" evidence="6">
    <location>
        <begin position="614"/>
        <end position="680"/>
    </location>
</feature>
<dbReference type="SUPFAM" id="SSF110296">
    <property type="entry name" value="Oligoxyloglucan reducing end-specific cellobiohydrolase"/>
    <property type="match status" value="2"/>
</dbReference>
<evidence type="ECO:0000256" key="1">
    <source>
        <dbReference type="ARBA" id="ARBA00022531"/>
    </source>
</evidence>
<name>A0ABV7XY22_9FLAO</name>
<dbReference type="Gene3D" id="2.130.10.10">
    <property type="entry name" value="YVTN repeat-like/Quinoprotein amine dehydrogenase"/>
    <property type="match status" value="4"/>
</dbReference>
<evidence type="ECO:0000313" key="7">
    <source>
        <dbReference type="EMBL" id="MFC3757079.1"/>
    </source>
</evidence>
<dbReference type="InterPro" id="IPR026444">
    <property type="entry name" value="Secre_tail"/>
</dbReference>
<dbReference type="EMBL" id="JBHRYO010000002">
    <property type="protein sequence ID" value="MFC3757079.1"/>
    <property type="molecule type" value="Genomic_DNA"/>
</dbReference>
<dbReference type="Proteomes" id="UP001595735">
    <property type="component" value="Unassembled WGS sequence"/>
</dbReference>
<dbReference type="PANTHER" id="PTHR47199">
    <property type="entry name" value="PHOTOSYSTEM II STABILITY/ASSEMBLY FACTOR HCF136, CHLOROPLASTIC"/>
    <property type="match status" value="1"/>
</dbReference>
<feature type="chain" id="PRO_5047460224" evidence="4">
    <location>
        <begin position="19"/>
        <end position="682"/>
    </location>
</feature>
<accession>A0ABV7XY22</accession>
<dbReference type="Pfam" id="PF14870">
    <property type="entry name" value="PSII_BNR"/>
    <property type="match status" value="3"/>
</dbReference>
<organism evidence="7 8">
    <name type="scientific">Chryseobacterium tructae</name>
    <dbReference type="NCBI Taxonomy" id="1037380"/>
    <lineage>
        <taxon>Bacteria</taxon>
        <taxon>Pseudomonadati</taxon>
        <taxon>Bacteroidota</taxon>
        <taxon>Flavobacteriia</taxon>
        <taxon>Flavobacteriales</taxon>
        <taxon>Weeksellaceae</taxon>
        <taxon>Chryseobacterium group</taxon>
        <taxon>Chryseobacterium</taxon>
    </lineage>
</organism>
<evidence type="ECO:0000259" key="6">
    <source>
        <dbReference type="Pfam" id="PF18962"/>
    </source>
</evidence>
<dbReference type="Pfam" id="PF18962">
    <property type="entry name" value="Por_Secre_tail"/>
    <property type="match status" value="1"/>
</dbReference>
<gene>
    <name evidence="7" type="ORF">ACFONJ_13950</name>
</gene>
<keyword evidence="8" id="KW-1185">Reference proteome</keyword>
<evidence type="ECO:0000259" key="5">
    <source>
        <dbReference type="Pfam" id="PF14870"/>
    </source>
</evidence>
<keyword evidence="1" id="KW-0602">Photosynthesis</keyword>
<dbReference type="PANTHER" id="PTHR47199:SF2">
    <property type="entry name" value="PHOTOSYSTEM II STABILITY_ASSEMBLY FACTOR HCF136, CHLOROPLASTIC"/>
    <property type="match status" value="1"/>
</dbReference>
<dbReference type="RefSeq" id="WP_290298046.1">
    <property type="nucleotide sequence ID" value="NZ_JAUFQR010000001.1"/>
</dbReference>
<evidence type="ECO:0000256" key="4">
    <source>
        <dbReference type="SAM" id="SignalP"/>
    </source>
</evidence>
<dbReference type="InterPro" id="IPR015943">
    <property type="entry name" value="WD40/YVTN_repeat-like_dom_sf"/>
</dbReference>
<feature type="signal peptide" evidence="4">
    <location>
        <begin position="1"/>
        <end position="18"/>
    </location>
</feature>
<feature type="domain" description="Photosynthesis system II assembly factor Ycf48/Hcf136-like" evidence="5">
    <location>
        <begin position="456"/>
        <end position="590"/>
    </location>
</feature>
<proteinExistence type="predicted"/>
<evidence type="ECO:0000256" key="3">
    <source>
        <dbReference type="ARBA" id="ARBA00023276"/>
    </source>
</evidence>
<feature type="domain" description="Photosynthesis system II assembly factor Ycf48/Hcf136-like" evidence="5">
    <location>
        <begin position="31"/>
        <end position="105"/>
    </location>
</feature>
<sequence length="682" mass="76025">MKKTINLLLVLVSNYFLAQNDFTLITPKPSDSKANKIVFSNNSLGYIINSNKELLSTNNKGVTWNVKQKLNFFPRDIKFRNNIGFIVGDNTVLRSDDYGVTWNPVNTYGFLLNSINFINDDVVYISGQTQTLKSSDKGLTFPVNTTMYNMSAAITVFTDANTANVATYDGRLLRTVDGGNSWVTVYSDSSSNNGFYSVVFPSQNVGYANKGFGNMLKTTDGGQTWTTLSESIYYREAYGMQFFDENNGFTVGDGGAIYKTTNGGTSWQWISSSPTFVYGDDYDLNGLYFFDTQNAICVGNNGRIIKTQNGGTTWSNYSPTYDIINELHFTDANNAYMKTDRGGFFKTSNAGDSWEKVQYPPHQSYSHKFSFLNENVGYSIGANQGVVYKTTNGAQSWVASPVIQYEPLYAVSFLNENVGYVSGGYDTSNKGIYKTVDGASTWQKISNMRFSSFKFFNNNVGFGVVSGSLGKLYKTLDGGITWNICLNEGTSSIYYDILNENQIFLQGDNGNFFKSNDGGNTWMKLQTPSYGFDKIKFVNQNTGYVANKEMVYKTEDGGTTWNMILNNNYDFDIITLEVGGDYLYLSGNGGRVYKYSLGFLSASEVGVNSNNIKIYPNPATDYVTVSSKKKIKEIKLIDISGKTLKTVINTPQINVSEYHPGMYFMEIIFGDNTKQVTKIIKK</sequence>
<reference evidence="8" key="1">
    <citation type="journal article" date="2019" name="Int. J. Syst. Evol. Microbiol.">
        <title>The Global Catalogue of Microorganisms (GCM) 10K type strain sequencing project: providing services to taxonomists for standard genome sequencing and annotation.</title>
        <authorList>
            <consortium name="The Broad Institute Genomics Platform"/>
            <consortium name="The Broad Institute Genome Sequencing Center for Infectious Disease"/>
            <person name="Wu L."/>
            <person name="Ma J."/>
        </authorList>
    </citation>
    <scope>NUCLEOTIDE SEQUENCE [LARGE SCALE GENOMIC DNA]</scope>
    <source>
        <strain evidence="8">CECT 7798</strain>
    </source>
</reference>
<keyword evidence="2 4" id="KW-0732">Signal</keyword>
<comment type="caution">
    <text evidence="7">The sequence shown here is derived from an EMBL/GenBank/DDBJ whole genome shotgun (WGS) entry which is preliminary data.</text>
</comment>
<feature type="domain" description="Photosynthesis system II assembly factor Ycf48/Hcf136-like" evidence="5">
    <location>
        <begin position="238"/>
        <end position="355"/>
    </location>
</feature>
<keyword evidence="3" id="KW-0604">Photosystem II</keyword>
<dbReference type="NCBIfam" id="TIGR04183">
    <property type="entry name" value="Por_Secre_tail"/>
    <property type="match status" value="1"/>
</dbReference>
<evidence type="ECO:0000256" key="2">
    <source>
        <dbReference type="ARBA" id="ARBA00022729"/>
    </source>
</evidence>
<dbReference type="InterPro" id="IPR028203">
    <property type="entry name" value="PSII_CF48-like_dom"/>
</dbReference>
<protein>
    <submittedName>
        <fullName evidence="7">YCF48-related protein</fullName>
    </submittedName>
</protein>